<dbReference type="HOGENOM" id="CLU_3188848_0_0_6"/>
<dbReference type="AlphaFoldDB" id="A0A0N1QU24"/>
<evidence type="ECO:0000313" key="2">
    <source>
        <dbReference type="Proteomes" id="UP000001865"/>
    </source>
</evidence>
<sequence>MRQDRALLTACCTDMSAGAFSAQVQAFRTINPVGFLWLTGHPSRRN</sequence>
<evidence type="ECO:0000313" key="1">
    <source>
        <dbReference type="EMBL" id="ACF89592.1"/>
    </source>
</evidence>
<accession>A0A0N1QU24</accession>
<dbReference type="KEGG" id="sew:SeSA_A2317"/>
<organism evidence="1 2">
    <name type="scientific">Salmonella schwarzengrund (strain CVM19633)</name>
    <dbReference type="NCBI Taxonomy" id="439843"/>
    <lineage>
        <taxon>Bacteria</taxon>
        <taxon>Pseudomonadati</taxon>
        <taxon>Pseudomonadota</taxon>
        <taxon>Gammaproteobacteria</taxon>
        <taxon>Enterobacterales</taxon>
        <taxon>Enterobacteriaceae</taxon>
        <taxon>Salmonella</taxon>
    </lineage>
</organism>
<gene>
    <name evidence="1" type="ordered locus">SeSA_A2317</name>
</gene>
<name>A0A0N1QU24_SALSV</name>
<dbReference type="EMBL" id="CP001127">
    <property type="protein sequence ID" value="ACF89592.1"/>
    <property type="molecule type" value="Genomic_DNA"/>
</dbReference>
<reference evidence="1 2" key="1">
    <citation type="journal article" date="2011" name="J. Bacteriol.">
        <title>Comparative genomics of 28 Salmonella enterica isolates: evidence for CRISPR-mediated adaptive sublineage evolution.</title>
        <authorList>
            <person name="Fricke W.F."/>
            <person name="Mammel M.K."/>
            <person name="McDermott P.F."/>
            <person name="Tartera C."/>
            <person name="White D.G."/>
            <person name="Leclerc J.E."/>
            <person name="Ravel J."/>
            <person name="Cebula T.A."/>
        </authorList>
    </citation>
    <scope>NUCLEOTIDE SEQUENCE [LARGE SCALE GENOMIC DNA]</scope>
    <source>
        <strain evidence="1 2">CVM19633</strain>
    </source>
</reference>
<protein>
    <submittedName>
        <fullName evidence="1">Uncharacterized protein</fullName>
    </submittedName>
</protein>
<dbReference type="Proteomes" id="UP000001865">
    <property type="component" value="Chromosome"/>
</dbReference>
<proteinExistence type="predicted"/>